<evidence type="ECO:0000313" key="3">
    <source>
        <dbReference type="EMBL" id="QKV19666.1"/>
    </source>
</evidence>
<dbReference type="Gene3D" id="3.40.190.150">
    <property type="entry name" value="Bordetella uptake gene, domain 1"/>
    <property type="match status" value="1"/>
</dbReference>
<dbReference type="KEGG" id="orm:HTY61_14985"/>
<keyword evidence="4" id="KW-1185">Reference proteome</keyword>
<dbReference type="RefSeq" id="WP_175277558.1">
    <property type="nucleotide sequence ID" value="NZ_CP054836.1"/>
</dbReference>
<dbReference type="SUPFAM" id="SSF53850">
    <property type="entry name" value="Periplasmic binding protein-like II"/>
    <property type="match status" value="1"/>
</dbReference>
<dbReference type="InterPro" id="IPR042100">
    <property type="entry name" value="Bug_dom1"/>
</dbReference>
<dbReference type="InterPro" id="IPR005064">
    <property type="entry name" value="BUG"/>
</dbReference>
<dbReference type="PIRSF" id="PIRSF017082">
    <property type="entry name" value="YflP"/>
    <property type="match status" value="1"/>
</dbReference>
<sequence length="322" mass="34623">MNTIFKTLLKLAASTALIVSAGAAWAEFPEKPITMYIGFNPGGAVDTTARLLQKNLEKELGVPVVAVQKPGGGGTVMATTLMTDKPDGYTIGMGASAAYVLAPQLNSDIKYKMIDDFDHIATVSIPQDALVVKADAPWNTYEELIADAKNNGKTLSLSSQVSVSRLMAIAIEKKEGIDIDVVPVKGGSVGIQQVLGGHTDMTWGASGWHAQVKAGDMKPLLSLGYERNADFPDIPTAQELGIDYAFVDTFMLSAPKGVPDDVLNTLATAVERALTPELRAELQSKMYLSADYRGPEATDEYLQMQFDQVKPFIEIMMSEDAK</sequence>
<organism evidence="3 4">
    <name type="scientific">Oricola thermophila</name>
    <dbReference type="NCBI Taxonomy" id="2742145"/>
    <lineage>
        <taxon>Bacteria</taxon>
        <taxon>Pseudomonadati</taxon>
        <taxon>Pseudomonadota</taxon>
        <taxon>Alphaproteobacteria</taxon>
        <taxon>Hyphomicrobiales</taxon>
        <taxon>Ahrensiaceae</taxon>
        <taxon>Oricola</taxon>
    </lineage>
</organism>
<evidence type="ECO:0000256" key="2">
    <source>
        <dbReference type="SAM" id="SignalP"/>
    </source>
</evidence>
<dbReference type="PANTHER" id="PTHR42928:SF5">
    <property type="entry name" value="BLR1237 PROTEIN"/>
    <property type="match status" value="1"/>
</dbReference>
<reference evidence="3 4" key="1">
    <citation type="submission" date="2020-06" db="EMBL/GenBank/DDBJ databases">
        <title>Oricola thermophila sp. nov. isolated from a tidal sediments.</title>
        <authorList>
            <person name="Kwon K.K."/>
            <person name="Yang S.-H."/>
            <person name="Park M.-J."/>
        </authorList>
    </citation>
    <scope>NUCLEOTIDE SEQUENCE [LARGE SCALE GENOMIC DNA]</scope>
    <source>
        <strain evidence="3 4">MEBiC13590</strain>
    </source>
</reference>
<proteinExistence type="inferred from homology"/>
<dbReference type="Gene3D" id="3.40.190.10">
    <property type="entry name" value="Periplasmic binding protein-like II"/>
    <property type="match status" value="1"/>
</dbReference>
<feature type="chain" id="PRO_5027018332" evidence="2">
    <location>
        <begin position="27"/>
        <end position="322"/>
    </location>
</feature>
<evidence type="ECO:0000313" key="4">
    <source>
        <dbReference type="Proteomes" id="UP000509367"/>
    </source>
</evidence>
<gene>
    <name evidence="3" type="ORF">HTY61_14985</name>
</gene>
<dbReference type="Proteomes" id="UP000509367">
    <property type="component" value="Chromosome"/>
</dbReference>
<dbReference type="PANTHER" id="PTHR42928">
    <property type="entry name" value="TRICARBOXYLATE-BINDING PROTEIN"/>
    <property type="match status" value="1"/>
</dbReference>
<dbReference type="AlphaFoldDB" id="A0A6N1VFG1"/>
<feature type="signal peptide" evidence="2">
    <location>
        <begin position="1"/>
        <end position="26"/>
    </location>
</feature>
<protein>
    <submittedName>
        <fullName evidence="3">Tripartite tricarboxylate transporter substrate binding protein</fullName>
    </submittedName>
</protein>
<evidence type="ECO:0000256" key="1">
    <source>
        <dbReference type="ARBA" id="ARBA00006987"/>
    </source>
</evidence>
<comment type="similarity">
    <text evidence="1">Belongs to the UPF0065 (bug) family.</text>
</comment>
<accession>A0A6N1VFG1</accession>
<keyword evidence="2" id="KW-0732">Signal</keyword>
<dbReference type="EMBL" id="CP054836">
    <property type="protein sequence ID" value="QKV19666.1"/>
    <property type="molecule type" value="Genomic_DNA"/>
</dbReference>
<name>A0A6N1VFG1_9HYPH</name>
<dbReference type="Pfam" id="PF03401">
    <property type="entry name" value="TctC"/>
    <property type="match status" value="1"/>
</dbReference>
<dbReference type="CDD" id="cd07012">
    <property type="entry name" value="PBP2_Bug_TTT"/>
    <property type="match status" value="1"/>
</dbReference>